<dbReference type="Proteomes" id="UP000308267">
    <property type="component" value="Unassembled WGS sequence"/>
</dbReference>
<gene>
    <name evidence="1" type="ORF">CRM22_003880</name>
</gene>
<name>A0A4S2M463_OPIFE</name>
<protein>
    <submittedName>
        <fullName evidence="1">Uncharacterized protein</fullName>
    </submittedName>
</protein>
<reference evidence="1 2" key="1">
    <citation type="journal article" date="2019" name="BMC Genomics">
        <title>New insights from Opisthorchis felineus genome: update on genomics of the epidemiologically important liver flukes.</title>
        <authorList>
            <person name="Ershov N.I."/>
            <person name="Mordvinov V.A."/>
            <person name="Prokhortchouk E.B."/>
            <person name="Pakharukova M.Y."/>
            <person name="Gunbin K.V."/>
            <person name="Ustyantsev K."/>
            <person name="Genaev M.A."/>
            <person name="Blinov A.G."/>
            <person name="Mazur A."/>
            <person name="Boulygina E."/>
            <person name="Tsygankova S."/>
            <person name="Khrameeva E."/>
            <person name="Chekanov N."/>
            <person name="Fan G."/>
            <person name="Xiao A."/>
            <person name="Zhang H."/>
            <person name="Xu X."/>
            <person name="Yang H."/>
            <person name="Solovyev V."/>
            <person name="Lee S.M."/>
            <person name="Liu X."/>
            <person name="Afonnikov D.A."/>
            <person name="Skryabin K.G."/>
        </authorList>
    </citation>
    <scope>NUCLEOTIDE SEQUENCE [LARGE SCALE GENOMIC DNA]</scope>
    <source>
        <strain evidence="1">AK-0245</strain>
        <tissue evidence="1">Whole organism</tissue>
    </source>
</reference>
<evidence type="ECO:0000313" key="2">
    <source>
        <dbReference type="Proteomes" id="UP000308267"/>
    </source>
</evidence>
<sequence>NFTPFTCGSIGKNEETELWTTRDILIFLYLSCVLESMFTKSERKCSDKGN</sequence>
<dbReference type="AlphaFoldDB" id="A0A4S2M463"/>
<organism evidence="1 2">
    <name type="scientific">Opisthorchis felineus</name>
    <dbReference type="NCBI Taxonomy" id="147828"/>
    <lineage>
        <taxon>Eukaryota</taxon>
        <taxon>Metazoa</taxon>
        <taxon>Spiralia</taxon>
        <taxon>Lophotrochozoa</taxon>
        <taxon>Platyhelminthes</taxon>
        <taxon>Trematoda</taxon>
        <taxon>Digenea</taxon>
        <taxon>Opisthorchiida</taxon>
        <taxon>Opisthorchiata</taxon>
        <taxon>Opisthorchiidae</taxon>
        <taxon>Opisthorchis</taxon>
    </lineage>
</organism>
<evidence type="ECO:0000313" key="1">
    <source>
        <dbReference type="EMBL" id="TGZ69179.1"/>
    </source>
</evidence>
<comment type="caution">
    <text evidence="1">The sequence shown here is derived from an EMBL/GenBank/DDBJ whole genome shotgun (WGS) entry which is preliminary data.</text>
</comment>
<keyword evidence="2" id="KW-1185">Reference proteome</keyword>
<dbReference type="EMBL" id="SJOL01006193">
    <property type="protein sequence ID" value="TGZ69179.1"/>
    <property type="molecule type" value="Genomic_DNA"/>
</dbReference>
<feature type="non-terminal residue" evidence="1">
    <location>
        <position position="50"/>
    </location>
</feature>
<accession>A0A4S2M463</accession>
<proteinExistence type="predicted"/>
<feature type="non-terminal residue" evidence="1">
    <location>
        <position position="1"/>
    </location>
</feature>